<dbReference type="SMART" id="SM01012">
    <property type="entry name" value="ANTAR"/>
    <property type="match status" value="1"/>
</dbReference>
<dbReference type="InterPro" id="IPR005561">
    <property type="entry name" value="ANTAR"/>
</dbReference>
<dbReference type="Gene3D" id="3.30.450.40">
    <property type="match status" value="1"/>
</dbReference>
<dbReference type="InterPro" id="IPR012074">
    <property type="entry name" value="GAF_ANTAR"/>
</dbReference>
<organism evidence="7 8">
    <name type="scientific">Rhodococcus antarcticus</name>
    <dbReference type="NCBI Taxonomy" id="2987751"/>
    <lineage>
        <taxon>Bacteria</taxon>
        <taxon>Bacillati</taxon>
        <taxon>Actinomycetota</taxon>
        <taxon>Actinomycetes</taxon>
        <taxon>Mycobacteriales</taxon>
        <taxon>Nocardiaceae</taxon>
        <taxon>Rhodococcus</taxon>
    </lineage>
</organism>
<dbReference type="EMBL" id="CP110615">
    <property type="protein sequence ID" value="UZJ26016.1"/>
    <property type="molecule type" value="Genomic_DNA"/>
</dbReference>
<evidence type="ECO:0000256" key="4">
    <source>
        <dbReference type="ARBA" id="ARBA00023163"/>
    </source>
</evidence>
<proteinExistence type="predicted"/>
<feature type="domain" description="ANTAR" evidence="6">
    <location>
        <begin position="201"/>
        <end position="262"/>
    </location>
</feature>
<dbReference type="SUPFAM" id="SSF52172">
    <property type="entry name" value="CheY-like"/>
    <property type="match status" value="1"/>
</dbReference>
<evidence type="ECO:0000313" key="7">
    <source>
        <dbReference type="EMBL" id="UZJ26016.1"/>
    </source>
</evidence>
<protein>
    <submittedName>
        <fullName evidence="7">GAF and ANTAR domain-containing protein</fullName>
    </submittedName>
</protein>
<evidence type="ECO:0000256" key="1">
    <source>
        <dbReference type="ARBA" id="ARBA00022679"/>
    </source>
</evidence>
<feature type="region of interest" description="Disordered" evidence="5">
    <location>
        <begin position="1"/>
        <end position="40"/>
    </location>
</feature>
<dbReference type="Pfam" id="PF13185">
    <property type="entry name" value="GAF_2"/>
    <property type="match status" value="1"/>
</dbReference>
<sequence>MAHPPNDGTPGHDGPEPGNAEVEPVERTEQDAAQEQGEDDDLRAATAGLAALASGRMSLPALLTRVAEFAVRAIPGADGAGLTLLEAGKADTIVATAEFVRAVDAIQYGLGEGPCILAAASGATVRSGALGSDPTWPRFGPRVSHLGVHSALSLPLVGSEGVLGAMNIYAHRPDAFDDRAAELGELYAVPAAISVQNAQVLAQALALAAQLETALRSRSVIDQAIGVLMARSGYNPAQAFARLRAMSQQENRRLAVIAQGIVEQAASRARAQHTDD</sequence>
<dbReference type="SUPFAM" id="SSF55781">
    <property type="entry name" value="GAF domain-like"/>
    <property type="match status" value="1"/>
</dbReference>
<dbReference type="RefSeq" id="WP_265384120.1">
    <property type="nucleotide sequence ID" value="NZ_CP110615.1"/>
</dbReference>
<gene>
    <name evidence="7" type="ORF">RHODO2019_06175</name>
</gene>
<evidence type="ECO:0000259" key="6">
    <source>
        <dbReference type="PROSITE" id="PS50921"/>
    </source>
</evidence>
<dbReference type="PIRSF" id="PIRSF036625">
    <property type="entry name" value="GAF_ANTAR"/>
    <property type="match status" value="1"/>
</dbReference>
<accession>A0ABY6P3W6</accession>
<dbReference type="InterPro" id="IPR003018">
    <property type="entry name" value="GAF"/>
</dbReference>
<evidence type="ECO:0000256" key="3">
    <source>
        <dbReference type="ARBA" id="ARBA00023015"/>
    </source>
</evidence>
<dbReference type="InterPro" id="IPR029016">
    <property type="entry name" value="GAF-like_dom_sf"/>
</dbReference>
<dbReference type="InterPro" id="IPR036388">
    <property type="entry name" value="WH-like_DNA-bd_sf"/>
</dbReference>
<evidence type="ECO:0000256" key="2">
    <source>
        <dbReference type="ARBA" id="ARBA00022777"/>
    </source>
</evidence>
<dbReference type="InterPro" id="IPR011006">
    <property type="entry name" value="CheY-like_superfamily"/>
</dbReference>
<dbReference type="Proteomes" id="UP001164965">
    <property type="component" value="Chromosome"/>
</dbReference>
<evidence type="ECO:0000256" key="5">
    <source>
        <dbReference type="SAM" id="MobiDB-lite"/>
    </source>
</evidence>
<keyword evidence="3" id="KW-0805">Transcription regulation</keyword>
<reference evidence="7" key="1">
    <citation type="submission" date="2022-10" db="EMBL/GenBank/DDBJ databases">
        <title>Rhodococcus sp.75.</title>
        <authorList>
            <person name="Sun M."/>
        </authorList>
    </citation>
    <scope>NUCLEOTIDE SEQUENCE</scope>
    <source>
        <strain evidence="7">75</strain>
    </source>
</reference>
<dbReference type="PROSITE" id="PS50921">
    <property type="entry name" value="ANTAR"/>
    <property type="match status" value="1"/>
</dbReference>
<keyword evidence="1" id="KW-0808">Transferase</keyword>
<keyword evidence="8" id="KW-1185">Reference proteome</keyword>
<keyword evidence="2" id="KW-0418">Kinase</keyword>
<keyword evidence="4" id="KW-0804">Transcription</keyword>
<name>A0ABY6P3W6_9NOCA</name>
<dbReference type="SMART" id="SM00065">
    <property type="entry name" value="GAF"/>
    <property type="match status" value="1"/>
</dbReference>
<evidence type="ECO:0000313" key="8">
    <source>
        <dbReference type="Proteomes" id="UP001164965"/>
    </source>
</evidence>
<dbReference type="Gene3D" id="1.10.10.10">
    <property type="entry name" value="Winged helix-like DNA-binding domain superfamily/Winged helix DNA-binding domain"/>
    <property type="match status" value="1"/>
</dbReference>
<dbReference type="Pfam" id="PF03861">
    <property type="entry name" value="ANTAR"/>
    <property type="match status" value="1"/>
</dbReference>